<dbReference type="GO" id="GO:0009791">
    <property type="term" value="P:post-embryonic development"/>
    <property type="evidence" value="ECO:0007669"/>
    <property type="project" value="UniProtKB-ARBA"/>
</dbReference>
<dbReference type="GO" id="GO:0006429">
    <property type="term" value="P:leucyl-tRNA aminoacylation"/>
    <property type="evidence" value="ECO:0000318"/>
    <property type="project" value="GO_Central"/>
</dbReference>
<dbReference type="InterPro" id="IPR002300">
    <property type="entry name" value="aa-tRNA-synth_Ia"/>
</dbReference>
<evidence type="ECO:0000259" key="11">
    <source>
        <dbReference type="Pfam" id="PF08264"/>
    </source>
</evidence>
<dbReference type="AlphaFoldDB" id="A0A022RIR9"/>
<dbReference type="PROSITE" id="PS00178">
    <property type="entry name" value="AA_TRNA_LIGASE_I"/>
    <property type="match status" value="1"/>
</dbReference>
<dbReference type="Pfam" id="PF08264">
    <property type="entry name" value="Anticodon_1"/>
    <property type="match status" value="1"/>
</dbReference>
<dbReference type="InterPro" id="IPR013155">
    <property type="entry name" value="M/V/L/I-tRNA-synth_anticd-bd"/>
</dbReference>
<dbReference type="STRING" id="4155.A0A022RIR9"/>
<evidence type="ECO:0000259" key="10">
    <source>
        <dbReference type="Pfam" id="PF00133"/>
    </source>
</evidence>
<sequence>MAEEIGKSFARRDRLLEIESQVRKWWSDDDVFRSDPNDSPPEPGQKFFGTFPLPYMNGNLHVGHVFSLSKLEFAAAYHRLRGANVLLPFAFHGTGMPIKDRSYAIYSPLDGQLCADHDRASGEGVRPVEYTLIKMQGTGIFTSVPSDCTEDCVAFRDLKAKAACRTKYGVKDEWVIPFEIVPIINGGTMLAIQEYSGDATRFSLADSGDGLDDANFVTQTAKAAIMALTKEISWMEKFLTGGGADVASSQSGPQSTVLGADMASSHSWPTWTYADRVFANEINLAVKLTEKNYGDHMFREALKSGFYDLQAARDEYVDSWGKNRDLLCRFMDVQTRLIAPICPHYAGYVWREILHKEGYVVKAGWPEAGSPDFTLRRANNYLQDSIVSMRKLLQKQIYGSKKGNNKNKNNNDQENRPKIGLIFVDEEYEGWKREYLKILRKNFDAENKTFATDGAIVSELERCEIGGARFFLDEKRGVWMQFLKFKKDEVRDVGVHALDLRLPFGETDILVENIWLIKRKLGLEFVEVLCVRDGDAVARAGEHASVLNANPPSPGKPTAIFF</sequence>
<evidence type="ECO:0000256" key="5">
    <source>
        <dbReference type="ARBA" id="ARBA00022840"/>
    </source>
</evidence>
<dbReference type="InterPro" id="IPR009008">
    <property type="entry name" value="Val/Leu/Ile-tRNA-synth_edit"/>
</dbReference>
<dbReference type="Proteomes" id="UP000030748">
    <property type="component" value="Unassembled WGS sequence"/>
</dbReference>
<keyword evidence="4 9" id="KW-0547">Nucleotide-binding</keyword>
<dbReference type="PANTHER" id="PTHR45794">
    <property type="entry name" value="LEUCYL-TRNA SYNTHETASE"/>
    <property type="match status" value="1"/>
</dbReference>
<dbReference type="SUPFAM" id="SSF52374">
    <property type="entry name" value="Nucleotidylyl transferase"/>
    <property type="match status" value="2"/>
</dbReference>
<evidence type="ECO:0000256" key="7">
    <source>
        <dbReference type="ARBA" id="ARBA00023146"/>
    </source>
</evidence>
<dbReference type="GO" id="GO:0048608">
    <property type="term" value="P:reproductive structure development"/>
    <property type="evidence" value="ECO:0007669"/>
    <property type="project" value="UniProtKB-ARBA"/>
</dbReference>
<dbReference type="SUPFAM" id="SSF47323">
    <property type="entry name" value="Anticodon-binding domain of a subclass of class I aminoacyl-tRNA synthetases"/>
    <property type="match status" value="1"/>
</dbReference>
<dbReference type="InterPro" id="IPR001412">
    <property type="entry name" value="aa-tRNA-synth_I_CS"/>
</dbReference>
<organism evidence="12 13">
    <name type="scientific">Erythranthe guttata</name>
    <name type="common">Yellow monkey flower</name>
    <name type="synonym">Mimulus guttatus</name>
    <dbReference type="NCBI Taxonomy" id="4155"/>
    <lineage>
        <taxon>Eukaryota</taxon>
        <taxon>Viridiplantae</taxon>
        <taxon>Streptophyta</taxon>
        <taxon>Embryophyta</taxon>
        <taxon>Tracheophyta</taxon>
        <taxon>Spermatophyta</taxon>
        <taxon>Magnoliopsida</taxon>
        <taxon>eudicotyledons</taxon>
        <taxon>Gunneridae</taxon>
        <taxon>Pentapetalae</taxon>
        <taxon>asterids</taxon>
        <taxon>lamiids</taxon>
        <taxon>Lamiales</taxon>
        <taxon>Phrymaceae</taxon>
        <taxon>Erythranthe</taxon>
    </lineage>
</organism>
<keyword evidence="6 9" id="KW-0648">Protein biosynthesis</keyword>
<dbReference type="GO" id="GO:0004823">
    <property type="term" value="F:leucine-tRNA ligase activity"/>
    <property type="evidence" value="ECO:0000318"/>
    <property type="project" value="GO_Central"/>
</dbReference>
<feature type="domain" description="Methionyl/Valyl/Leucyl/Isoleucyl-tRNA synthetase anticodon-binding" evidence="11">
    <location>
        <begin position="275"/>
        <end position="398"/>
    </location>
</feature>
<proteinExistence type="inferred from homology"/>
<dbReference type="eggNOG" id="KOG0437">
    <property type="taxonomic scope" value="Eukaryota"/>
</dbReference>
<evidence type="ECO:0000256" key="3">
    <source>
        <dbReference type="ARBA" id="ARBA00022598"/>
    </source>
</evidence>
<reference evidence="12 13" key="1">
    <citation type="journal article" date="2013" name="Proc. Natl. Acad. Sci. U.S.A.">
        <title>Fine-scale variation in meiotic recombination in Mimulus inferred from population shotgun sequencing.</title>
        <authorList>
            <person name="Hellsten U."/>
            <person name="Wright K.M."/>
            <person name="Jenkins J."/>
            <person name="Shu S."/>
            <person name="Yuan Y."/>
            <person name="Wessler S.R."/>
            <person name="Schmutz J."/>
            <person name="Willis J.H."/>
            <person name="Rokhsar D.S."/>
        </authorList>
    </citation>
    <scope>NUCLEOTIDE SEQUENCE [LARGE SCALE GENOMIC DNA]</scope>
    <source>
        <strain evidence="13">cv. DUN x IM62</strain>
    </source>
</reference>
<evidence type="ECO:0000256" key="2">
    <source>
        <dbReference type="ARBA" id="ARBA00013164"/>
    </source>
</evidence>
<dbReference type="PANTHER" id="PTHR45794:SF1">
    <property type="entry name" value="LEUCINE--TRNA LIGASE, CYTOPLASMIC"/>
    <property type="match status" value="1"/>
</dbReference>
<dbReference type="InterPro" id="IPR004493">
    <property type="entry name" value="Leu-tRNA-synth_Ia_arc/euk"/>
</dbReference>
<name>A0A022RIR9_ERYGU</name>
<dbReference type="EC" id="6.1.1.4" evidence="2"/>
<evidence type="ECO:0000256" key="6">
    <source>
        <dbReference type="ARBA" id="ARBA00022917"/>
    </source>
</evidence>
<dbReference type="InterPro" id="IPR009080">
    <property type="entry name" value="tRNAsynth_Ia_anticodon-bd"/>
</dbReference>
<evidence type="ECO:0000313" key="12">
    <source>
        <dbReference type="EMBL" id="EYU39643.1"/>
    </source>
</evidence>
<dbReference type="Gene3D" id="3.90.740.10">
    <property type="entry name" value="Valyl/Leucyl/Isoleucyl-tRNA synthetase, editing domain"/>
    <property type="match status" value="1"/>
</dbReference>
<dbReference type="Pfam" id="PF00133">
    <property type="entry name" value="tRNA-synt_1"/>
    <property type="match status" value="1"/>
</dbReference>
<keyword evidence="7 9" id="KW-0030">Aminoacyl-tRNA synthetase</keyword>
<evidence type="ECO:0000313" key="13">
    <source>
        <dbReference type="Proteomes" id="UP000030748"/>
    </source>
</evidence>
<dbReference type="Gene3D" id="3.40.50.620">
    <property type="entry name" value="HUPs"/>
    <property type="match status" value="1"/>
</dbReference>
<feature type="domain" description="Aminoacyl-tRNA synthetase class Ia" evidence="10">
    <location>
        <begin position="22"/>
        <end position="99"/>
    </location>
</feature>
<dbReference type="EMBL" id="KI630443">
    <property type="protein sequence ID" value="EYU39643.1"/>
    <property type="molecule type" value="Genomic_DNA"/>
</dbReference>
<keyword evidence="3 9" id="KW-0436">Ligase</keyword>
<comment type="similarity">
    <text evidence="1 9">Belongs to the class-I aminoacyl-tRNA synthetase family.</text>
</comment>
<dbReference type="GO" id="GO:0005524">
    <property type="term" value="F:ATP binding"/>
    <property type="evidence" value="ECO:0007669"/>
    <property type="project" value="UniProtKB-KW"/>
</dbReference>
<evidence type="ECO:0000256" key="4">
    <source>
        <dbReference type="ARBA" id="ARBA00022741"/>
    </source>
</evidence>
<gene>
    <name evidence="12" type="ORF">MIMGU_mgv11b016468mg</name>
</gene>
<protein>
    <recommendedName>
        <fullName evidence="2">leucine--tRNA ligase</fullName>
        <ecNumber evidence="2">6.1.1.4</ecNumber>
    </recommendedName>
    <alternativeName>
        <fullName evidence="8">Leucyl-tRNA synthetase</fullName>
    </alternativeName>
</protein>
<dbReference type="GO" id="GO:0002161">
    <property type="term" value="F:aminoacyl-tRNA deacylase activity"/>
    <property type="evidence" value="ECO:0007669"/>
    <property type="project" value="InterPro"/>
</dbReference>
<keyword evidence="5 9" id="KW-0067">ATP-binding</keyword>
<evidence type="ECO:0000256" key="8">
    <source>
        <dbReference type="ARBA" id="ARBA00030520"/>
    </source>
</evidence>
<evidence type="ECO:0000256" key="1">
    <source>
        <dbReference type="ARBA" id="ARBA00005594"/>
    </source>
</evidence>
<keyword evidence="13" id="KW-1185">Reference proteome</keyword>
<dbReference type="InterPro" id="IPR014729">
    <property type="entry name" value="Rossmann-like_a/b/a_fold"/>
</dbReference>
<evidence type="ECO:0000256" key="9">
    <source>
        <dbReference type="RuleBase" id="RU363035"/>
    </source>
</evidence>
<accession>A0A022RIR9</accession>